<sequence length="46" mass="5056">MEELGEHVDEFLALETPETFSAVGRLYEDFAPTSDAEVIAALDAVR</sequence>
<dbReference type="InterPro" id="IPR029057">
    <property type="entry name" value="PRTase-like"/>
</dbReference>
<dbReference type="Proteomes" id="UP001321498">
    <property type="component" value="Chromosome"/>
</dbReference>
<evidence type="ECO:0000313" key="1">
    <source>
        <dbReference type="EMBL" id="BDZ46779.1"/>
    </source>
</evidence>
<dbReference type="Gene3D" id="3.40.50.2020">
    <property type="match status" value="1"/>
</dbReference>
<gene>
    <name evidence="1" type="ORF">GCM10025866_26880</name>
</gene>
<organism evidence="1 2">
    <name type="scientific">Naasia aerilata</name>
    <dbReference type="NCBI Taxonomy" id="1162966"/>
    <lineage>
        <taxon>Bacteria</taxon>
        <taxon>Bacillati</taxon>
        <taxon>Actinomycetota</taxon>
        <taxon>Actinomycetes</taxon>
        <taxon>Micrococcales</taxon>
        <taxon>Microbacteriaceae</taxon>
        <taxon>Naasia</taxon>
    </lineage>
</organism>
<dbReference type="EMBL" id="AP027731">
    <property type="protein sequence ID" value="BDZ46779.1"/>
    <property type="molecule type" value="Genomic_DNA"/>
</dbReference>
<evidence type="ECO:0000313" key="2">
    <source>
        <dbReference type="Proteomes" id="UP001321498"/>
    </source>
</evidence>
<reference evidence="2" key="1">
    <citation type="journal article" date="2019" name="Int. J. Syst. Evol. Microbiol.">
        <title>The Global Catalogue of Microorganisms (GCM) 10K type strain sequencing project: providing services to taxonomists for standard genome sequencing and annotation.</title>
        <authorList>
            <consortium name="The Broad Institute Genomics Platform"/>
            <consortium name="The Broad Institute Genome Sequencing Center for Infectious Disease"/>
            <person name="Wu L."/>
            <person name="Ma J."/>
        </authorList>
    </citation>
    <scope>NUCLEOTIDE SEQUENCE [LARGE SCALE GENOMIC DNA]</scope>
    <source>
        <strain evidence="2">NBRC 108725</strain>
    </source>
</reference>
<proteinExistence type="predicted"/>
<accession>A0ABN6XPG8</accession>
<keyword evidence="2" id="KW-1185">Reference proteome</keyword>
<protein>
    <submittedName>
        <fullName evidence="1">Uncharacterized protein</fullName>
    </submittedName>
</protein>
<name>A0ABN6XPG8_9MICO</name>